<dbReference type="Proteomes" id="UP000664698">
    <property type="component" value="Unassembled WGS sequence"/>
</dbReference>
<organism evidence="2 3">
    <name type="scientific">Algoriphagus aestuariicola</name>
    <dbReference type="NCBI Taxonomy" id="1852016"/>
    <lineage>
        <taxon>Bacteria</taxon>
        <taxon>Pseudomonadati</taxon>
        <taxon>Bacteroidota</taxon>
        <taxon>Cytophagia</taxon>
        <taxon>Cytophagales</taxon>
        <taxon>Cyclobacteriaceae</taxon>
        <taxon>Algoriphagus</taxon>
    </lineage>
</organism>
<dbReference type="RefSeq" id="WP_206570084.1">
    <property type="nucleotide sequence ID" value="NZ_JAFKCW010000003.1"/>
</dbReference>
<sequence>MKKIILGVLLLSCAVTGYAQDFPRPEFKNQPMILLDGELHKLEVQTAETKYKVKGLGYGGTQQEISVPGGKSPVVASNEPTFVIWVDEGVDPESLIVLTKTEFDSKKRSIPILKVSALAAFGARGKSMSDKYHVNFEIEKSGEGIYKITPSGPLENEMEYAFYNPENTQAQQVKIYLFSVR</sequence>
<comment type="caution">
    <text evidence="2">The sequence shown here is derived from an EMBL/GenBank/DDBJ whole genome shotgun (WGS) entry which is preliminary data.</text>
</comment>
<keyword evidence="1" id="KW-0732">Signal</keyword>
<keyword evidence="3" id="KW-1185">Reference proteome</keyword>
<accession>A0ABS3BTD1</accession>
<evidence type="ECO:0000256" key="1">
    <source>
        <dbReference type="SAM" id="SignalP"/>
    </source>
</evidence>
<feature type="signal peptide" evidence="1">
    <location>
        <begin position="1"/>
        <end position="19"/>
    </location>
</feature>
<protein>
    <submittedName>
        <fullName evidence="2">Uncharacterized protein</fullName>
    </submittedName>
</protein>
<gene>
    <name evidence="2" type="ORF">J0A67_14515</name>
</gene>
<name>A0ABS3BTD1_9BACT</name>
<evidence type="ECO:0000313" key="3">
    <source>
        <dbReference type="Proteomes" id="UP000664698"/>
    </source>
</evidence>
<proteinExistence type="predicted"/>
<dbReference type="EMBL" id="JAFKCW010000003">
    <property type="protein sequence ID" value="MBN7802084.1"/>
    <property type="molecule type" value="Genomic_DNA"/>
</dbReference>
<reference evidence="2 3" key="1">
    <citation type="submission" date="2021-03" db="EMBL/GenBank/DDBJ databases">
        <title>novel species isolated from a fishpond in China.</title>
        <authorList>
            <person name="Lu H."/>
            <person name="Cai Z."/>
        </authorList>
    </citation>
    <scope>NUCLEOTIDE SEQUENCE [LARGE SCALE GENOMIC DNA]</scope>
    <source>
        <strain evidence="2 3">JCM 31546</strain>
    </source>
</reference>
<evidence type="ECO:0000313" key="2">
    <source>
        <dbReference type="EMBL" id="MBN7802084.1"/>
    </source>
</evidence>
<feature type="chain" id="PRO_5047250889" evidence="1">
    <location>
        <begin position="20"/>
        <end position="181"/>
    </location>
</feature>